<feature type="transmembrane region" description="Helical" evidence="1">
    <location>
        <begin position="88"/>
        <end position="105"/>
    </location>
</feature>
<keyword evidence="1" id="KW-0472">Membrane</keyword>
<feature type="domain" description="GGDEF" evidence="2">
    <location>
        <begin position="224"/>
        <end position="357"/>
    </location>
</feature>
<dbReference type="GO" id="GO:1902201">
    <property type="term" value="P:negative regulation of bacterial-type flagellum-dependent cell motility"/>
    <property type="evidence" value="ECO:0007669"/>
    <property type="project" value="TreeGrafter"/>
</dbReference>
<keyword evidence="1" id="KW-1133">Transmembrane helix</keyword>
<name>A0A7I7T4Q6_9MYCO</name>
<gene>
    <name evidence="3" type="ORF">MHEL_17340</name>
</gene>
<dbReference type="SMART" id="SM00267">
    <property type="entry name" value="GGDEF"/>
    <property type="match status" value="1"/>
</dbReference>
<dbReference type="GO" id="GO:0052621">
    <property type="term" value="F:diguanylate cyclase activity"/>
    <property type="evidence" value="ECO:0007669"/>
    <property type="project" value="TreeGrafter"/>
</dbReference>
<dbReference type="InterPro" id="IPR029787">
    <property type="entry name" value="Nucleotide_cyclase"/>
</dbReference>
<evidence type="ECO:0000313" key="4">
    <source>
        <dbReference type="Proteomes" id="UP000467148"/>
    </source>
</evidence>
<organism evidence="3 4">
    <name type="scientific">Mycolicibacterium helvum</name>
    <dbReference type="NCBI Taxonomy" id="1534349"/>
    <lineage>
        <taxon>Bacteria</taxon>
        <taxon>Bacillati</taxon>
        <taxon>Actinomycetota</taxon>
        <taxon>Actinomycetes</taxon>
        <taxon>Mycobacteriales</taxon>
        <taxon>Mycobacteriaceae</taxon>
        <taxon>Mycolicibacterium</taxon>
    </lineage>
</organism>
<dbReference type="PANTHER" id="PTHR45138:SF9">
    <property type="entry name" value="DIGUANYLATE CYCLASE DGCM-RELATED"/>
    <property type="match status" value="1"/>
</dbReference>
<proteinExistence type="predicted"/>
<dbReference type="CDD" id="cd01949">
    <property type="entry name" value="GGDEF"/>
    <property type="match status" value="1"/>
</dbReference>
<accession>A0A7I7T4Q6</accession>
<keyword evidence="4" id="KW-1185">Reference proteome</keyword>
<dbReference type="InterPro" id="IPR000160">
    <property type="entry name" value="GGDEF_dom"/>
</dbReference>
<keyword evidence="1" id="KW-0812">Transmembrane</keyword>
<dbReference type="Proteomes" id="UP000467148">
    <property type="component" value="Chromosome"/>
</dbReference>
<evidence type="ECO:0000313" key="3">
    <source>
        <dbReference type="EMBL" id="BBY63491.1"/>
    </source>
</evidence>
<dbReference type="Pfam" id="PF00990">
    <property type="entry name" value="GGDEF"/>
    <property type="match status" value="1"/>
</dbReference>
<sequence>MSELMSWWRRPDQYDQLSSYLQARGMATAMRLRVAGIAASLSVVVASSIWSPLGPHGTAATVLALVASAVGAGGAALWLSRWPSRTQAIAFALASTTAVTIAALVQSNPVACLLGCTALAALAVHVAFFYAAPVVAYNIVCATAVACIAAVRLTPTIGFGSALAAWWLMVSVNLAAPIGLHMTSRVIGPDVFLADRDPLTGLWNRRAFLLRAEQLLLDSRGGNPPFVLAIIDLDRFKQINDRHGHLIGDQALASVARALLECCDSQAIVGRLGGEEFAVAASLRNLSPETLALTMCKAVAALPHHVTASVGITKLDAAPDLAVADAPLLLARLISDADTAMYAAKTEGGNQVRYSEQAGADDNNPR</sequence>
<dbReference type="RefSeq" id="WP_163747151.1">
    <property type="nucleotide sequence ID" value="NZ_AP022596.1"/>
</dbReference>
<evidence type="ECO:0000259" key="2">
    <source>
        <dbReference type="PROSITE" id="PS50887"/>
    </source>
</evidence>
<protein>
    <recommendedName>
        <fullName evidence="2">GGDEF domain-containing protein</fullName>
    </recommendedName>
</protein>
<dbReference type="AlphaFoldDB" id="A0A7I7T4Q6"/>
<feature type="transmembrane region" description="Helical" evidence="1">
    <location>
        <begin position="34"/>
        <end position="53"/>
    </location>
</feature>
<dbReference type="EMBL" id="AP022596">
    <property type="protein sequence ID" value="BBY63491.1"/>
    <property type="molecule type" value="Genomic_DNA"/>
</dbReference>
<evidence type="ECO:0000256" key="1">
    <source>
        <dbReference type="SAM" id="Phobius"/>
    </source>
</evidence>
<dbReference type="GO" id="GO:0005886">
    <property type="term" value="C:plasma membrane"/>
    <property type="evidence" value="ECO:0007669"/>
    <property type="project" value="TreeGrafter"/>
</dbReference>
<dbReference type="GO" id="GO:0043709">
    <property type="term" value="P:cell adhesion involved in single-species biofilm formation"/>
    <property type="evidence" value="ECO:0007669"/>
    <property type="project" value="TreeGrafter"/>
</dbReference>
<feature type="transmembrane region" description="Helical" evidence="1">
    <location>
        <begin position="157"/>
        <end position="176"/>
    </location>
</feature>
<dbReference type="PROSITE" id="PS50887">
    <property type="entry name" value="GGDEF"/>
    <property type="match status" value="1"/>
</dbReference>
<dbReference type="Gene3D" id="3.30.70.270">
    <property type="match status" value="1"/>
</dbReference>
<feature type="transmembrane region" description="Helical" evidence="1">
    <location>
        <begin position="111"/>
        <end position="130"/>
    </location>
</feature>
<dbReference type="InterPro" id="IPR043128">
    <property type="entry name" value="Rev_trsase/Diguanyl_cyclase"/>
</dbReference>
<feature type="transmembrane region" description="Helical" evidence="1">
    <location>
        <begin position="59"/>
        <end position="79"/>
    </location>
</feature>
<dbReference type="InterPro" id="IPR050469">
    <property type="entry name" value="Diguanylate_Cyclase"/>
</dbReference>
<dbReference type="NCBIfam" id="TIGR00254">
    <property type="entry name" value="GGDEF"/>
    <property type="match status" value="1"/>
</dbReference>
<reference evidence="3 4" key="1">
    <citation type="journal article" date="2019" name="Emerg. Microbes Infect.">
        <title>Comprehensive subspecies identification of 175 nontuberculous mycobacteria species based on 7547 genomic profiles.</title>
        <authorList>
            <person name="Matsumoto Y."/>
            <person name="Kinjo T."/>
            <person name="Motooka D."/>
            <person name="Nabeya D."/>
            <person name="Jung N."/>
            <person name="Uechi K."/>
            <person name="Horii T."/>
            <person name="Iida T."/>
            <person name="Fujita J."/>
            <person name="Nakamura S."/>
        </authorList>
    </citation>
    <scope>NUCLEOTIDE SEQUENCE [LARGE SCALE GENOMIC DNA]</scope>
    <source>
        <strain evidence="3 4">JCM 30396</strain>
    </source>
</reference>
<dbReference type="SUPFAM" id="SSF55073">
    <property type="entry name" value="Nucleotide cyclase"/>
    <property type="match status" value="1"/>
</dbReference>
<dbReference type="PANTHER" id="PTHR45138">
    <property type="entry name" value="REGULATORY COMPONENTS OF SENSORY TRANSDUCTION SYSTEM"/>
    <property type="match status" value="1"/>
</dbReference>
<dbReference type="KEGG" id="mhev:MHEL_17340"/>